<evidence type="ECO:0000313" key="3">
    <source>
        <dbReference type="Proteomes" id="UP001302274"/>
    </source>
</evidence>
<feature type="chain" id="PRO_5045844394" description="DUF3108 domain-containing protein" evidence="1">
    <location>
        <begin position="20"/>
        <end position="204"/>
    </location>
</feature>
<evidence type="ECO:0008006" key="4">
    <source>
        <dbReference type="Google" id="ProtNLM"/>
    </source>
</evidence>
<keyword evidence="1" id="KW-0732">Signal</keyword>
<dbReference type="RefSeq" id="WP_323575254.1">
    <property type="nucleotide sequence ID" value="NZ_JAYGJQ010000001.1"/>
</dbReference>
<keyword evidence="3" id="KW-1185">Reference proteome</keyword>
<organism evidence="2 3">
    <name type="scientific">Bacteriovorax antarcticus</name>
    <dbReference type="NCBI Taxonomy" id="3088717"/>
    <lineage>
        <taxon>Bacteria</taxon>
        <taxon>Pseudomonadati</taxon>
        <taxon>Bdellovibrionota</taxon>
        <taxon>Bacteriovoracia</taxon>
        <taxon>Bacteriovoracales</taxon>
        <taxon>Bacteriovoracaceae</taxon>
        <taxon>Bacteriovorax</taxon>
    </lineage>
</organism>
<reference evidence="2 3" key="1">
    <citation type="submission" date="2023-11" db="EMBL/GenBank/DDBJ databases">
        <title>A Novel Polar Bacteriovorax (B. antarcticus) Isolated from the Biocrust in Antarctica.</title>
        <authorList>
            <person name="Mun W."/>
            <person name="Choi S.Y."/>
            <person name="Mitchell R.J."/>
        </authorList>
    </citation>
    <scope>NUCLEOTIDE SEQUENCE [LARGE SCALE GENOMIC DNA]</scope>
    <source>
        <strain evidence="2 3">PP10</strain>
    </source>
</reference>
<dbReference type="Proteomes" id="UP001302274">
    <property type="component" value="Unassembled WGS sequence"/>
</dbReference>
<dbReference type="EMBL" id="JAYGJQ010000001">
    <property type="protein sequence ID" value="MEA9355636.1"/>
    <property type="molecule type" value="Genomic_DNA"/>
</dbReference>
<feature type="signal peptide" evidence="1">
    <location>
        <begin position="1"/>
        <end position="19"/>
    </location>
</feature>
<proteinExistence type="predicted"/>
<evidence type="ECO:0000256" key="1">
    <source>
        <dbReference type="SAM" id="SignalP"/>
    </source>
</evidence>
<evidence type="ECO:0000313" key="2">
    <source>
        <dbReference type="EMBL" id="MEA9355636.1"/>
    </source>
</evidence>
<name>A0ABU5VRK4_9BACT</name>
<sequence>MKLLLTLLCLSIIPQTLLAASTVVNPFDMDFYVMENRFSVHPQIILNCRYEKIVFGDSSEYITESKTFDLAVEKNKAGENVYYKIRLKDRKQLEMNGSFKPTKECMSELRIQFIDNNYTIGWAGQMKRPLSFTIRSNNRFVEGDSKPDFSEVMSLVDFKNLDFLYKSVPGLQVNIWMTADGTKLPLSPISAAINPETNMPYRLE</sequence>
<gene>
    <name evidence="2" type="ORF">SHI21_05475</name>
</gene>
<accession>A0ABU5VRK4</accession>
<comment type="caution">
    <text evidence="2">The sequence shown here is derived from an EMBL/GenBank/DDBJ whole genome shotgun (WGS) entry which is preliminary data.</text>
</comment>
<protein>
    <recommendedName>
        <fullName evidence="4">DUF3108 domain-containing protein</fullName>
    </recommendedName>
</protein>